<dbReference type="InterPro" id="IPR043472">
    <property type="entry name" value="Macro_dom-like"/>
</dbReference>
<dbReference type="RefSeq" id="WP_138551151.1">
    <property type="nucleotide sequence ID" value="NZ_PNCH01000018.1"/>
</dbReference>
<proteinExistence type="predicted"/>
<accession>A0A5S3WI58</accession>
<sequence length="158" mass="17295">MPVKFVRGDMFQTPKLKSFAHGCNCAGAMGKGVAIEFKNNWPNMYSSYKERCKSGLFNPGDVFTWVEGENTIFNLGTQRTWRTKATLDAVAISLASMLAIAKTKGIKCIGIPRIGAGLGGLVWDDVKAIIHEEVQKSDVMLIVFEEFVSGLDASQSIE</sequence>
<dbReference type="Gene3D" id="3.40.220.10">
    <property type="entry name" value="Leucine Aminopeptidase, subunit E, domain 1"/>
    <property type="match status" value="1"/>
</dbReference>
<protein>
    <submittedName>
        <fullName evidence="3">Phosphatase</fullName>
    </submittedName>
</protein>
<dbReference type="InterPro" id="IPR002589">
    <property type="entry name" value="Macro_dom"/>
</dbReference>
<dbReference type="PROSITE" id="PS51154">
    <property type="entry name" value="MACRO"/>
    <property type="match status" value="1"/>
</dbReference>
<dbReference type="Proteomes" id="UP000310249">
    <property type="component" value="Unassembled WGS sequence"/>
</dbReference>
<evidence type="ECO:0000256" key="1">
    <source>
        <dbReference type="ARBA" id="ARBA00035885"/>
    </source>
</evidence>
<evidence type="ECO:0000313" key="3">
    <source>
        <dbReference type="EMBL" id="TMP26888.1"/>
    </source>
</evidence>
<dbReference type="EMBL" id="PNCI01000041">
    <property type="protein sequence ID" value="TMP26888.1"/>
    <property type="molecule type" value="Genomic_DNA"/>
</dbReference>
<dbReference type="GO" id="GO:0140291">
    <property type="term" value="P:peptidyl-glutamate ADP-deribosylation"/>
    <property type="evidence" value="ECO:0007669"/>
    <property type="project" value="TreeGrafter"/>
</dbReference>
<dbReference type="CDD" id="cd02901">
    <property type="entry name" value="Macro_Poa1p-like"/>
    <property type="match status" value="1"/>
</dbReference>
<evidence type="ECO:0000313" key="4">
    <source>
        <dbReference type="Proteomes" id="UP000310249"/>
    </source>
</evidence>
<comment type="catalytic activity">
    <reaction evidence="1">
        <text>an N-(ADP-alpha-D-ribosyl)-thymidine in DNA + H2O = a thymidine in DNA + ADP-D-ribose</text>
        <dbReference type="Rhea" id="RHEA:71655"/>
        <dbReference type="Rhea" id="RHEA-COMP:13556"/>
        <dbReference type="Rhea" id="RHEA-COMP:18051"/>
        <dbReference type="ChEBI" id="CHEBI:15377"/>
        <dbReference type="ChEBI" id="CHEBI:57967"/>
        <dbReference type="ChEBI" id="CHEBI:137386"/>
        <dbReference type="ChEBI" id="CHEBI:191199"/>
    </reaction>
    <physiologicalReaction direction="left-to-right" evidence="1">
        <dbReference type="Rhea" id="RHEA:71656"/>
    </physiologicalReaction>
</comment>
<dbReference type="AlphaFoldDB" id="A0A5S3WI58"/>
<dbReference type="PANTHER" id="PTHR12521">
    <property type="entry name" value="PROTEIN C6ORF130"/>
    <property type="match status" value="1"/>
</dbReference>
<name>A0A5S3WI58_9GAMM</name>
<dbReference type="SUPFAM" id="SSF52949">
    <property type="entry name" value="Macro domain-like"/>
    <property type="match status" value="1"/>
</dbReference>
<reference evidence="3 4" key="1">
    <citation type="submission" date="2018-01" db="EMBL/GenBank/DDBJ databases">
        <authorList>
            <person name="Paulsen S."/>
            <person name="Gram L.K."/>
        </authorList>
    </citation>
    <scope>NUCLEOTIDE SEQUENCE [LARGE SCALE GENOMIC DNA]</scope>
    <source>
        <strain evidence="3 4">S2676</strain>
    </source>
</reference>
<dbReference type="PANTHER" id="PTHR12521:SF0">
    <property type="entry name" value="ADP-RIBOSE GLYCOHYDROLASE OARD1"/>
    <property type="match status" value="1"/>
</dbReference>
<dbReference type="OrthoDB" id="9780211at2"/>
<dbReference type="Pfam" id="PF01661">
    <property type="entry name" value="Macro"/>
    <property type="match status" value="1"/>
</dbReference>
<feature type="domain" description="Macro" evidence="2">
    <location>
        <begin position="1"/>
        <end position="158"/>
    </location>
</feature>
<dbReference type="InterPro" id="IPR050892">
    <property type="entry name" value="ADP-ribose_metab_enzymes"/>
</dbReference>
<reference evidence="4" key="2">
    <citation type="submission" date="2019-06" db="EMBL/GenBank/DDBJ databases">
        <title>Co-occurence of chitin degradation, pigmentation and bioactivity in marine Pseudoalteromonas.</title>
        <authorList>
            <person name="Sonnenschein E.C."/>
            <person name="Bech P.K."/>
        </authorList>
    </citation>
    <scope>NUCLEOTIDE SEQUENCE [LARGE SCALE GENOMIC DNA]</scope>
    <source>
        <strain evidence="4">S2676</strain>
    </source>
</reference>
<evidence type="ECO:0000259" key="2">
    <source>
        <dbReference type="PROSITE" id="PS51154"/>
    </source>
</evidence>
<gene>
    <name evidence="3" type="ORF">CWB99_17475</name>
</gene>
<organism evidence="3 4">
    <name type="scientific">Pseudoalteromonas rubra</name>
    <dbReference type="NCBI Taxonomy" id="43658"/>
    <lineage>
        <taxon>Bacteria</taxon>
        <taxon>Pseudomonadati</taxon>
        <taxon>Pseudomonadota</taxon>
        <taxon>Gammaproteobacteria</taxon>
        <taxon>Alteromonadales</taxon>
        <taxon>Pseudoalteromonadaceae</taxon>
        <taxon>Pseudoalteromonas</taxon>
    </lineage>
</organism>
<dbReference type="SMART" id="SM00506">
    <property type="entry name" value="A1pp"/>
    <property type="match status" value="1"/>
</dbReference>
<comment type="caution">
    <text evidence="3">The sequence shown here is derived from an EMBL/GenBank/DDBJ whole genome shotgun (WGS) entry which is preliminary data.</text>
</comment>